<evidence type="ECO:0008006" key="5">
    <source>
        <dbReference type="Google" id="ProtNLM"/>
    </source>
</evidence>
<evidence type="ECO:0000313" key="3">
    <source>
        <dbReference type="EnsemblPlants" id="ONIVA08G14610.1"/>
    </source>
</evidence>
<dbReference type="InterPro" id="IPR011990">
    <property type="entry name" value="TPR-like_helical_dom_sf"/>
</dbReference>
<dbReference type="EnsemblPlants" id="ONIVA08G14610.1">
    <property type="protein sequence ID" value="ONIVA08G14610.1"/>
    <property type="gene ID" value="ONIVA08G14610"/>
</dbReference>
<dbReference type="PANTHER" id="PTHR47926">
    <property type="entry name" value="PENTATRICOPEPTIDE REPEAT-CONTAINING PROTEIN"/>
    <property type="match status" value="1"/>
</dbReference>
<dbReference type="InterPro" id="IPR002885">
    <property type="entry name" value="PPR_rpt"/>
</dbReference>
<dbReference type="HOGENOM" id="CLU_2562079_0_0_1"/>
<dbReference type="Gene3D" id="1.25.40.10">
    <property type="entry name" value="Tetratricopeptide repeat domain"/>
    <property type="match status" value="1"/>
</dbReference>
<keyword evidence="4" id="KW-1185">Reference proteome</keyword>
<dbReference type="AlphaFoldDB" id="A0A0E0IBH4"/>
<name>A0A0E0IBH4_ORYNI</name>
<proteinExistence type="predicted"/>
<keyword evidence="2" id="KW-0809">Transit peptide</keyword>
<dbReference type="GO" id="GO:0009451">
    <property type="term" value="P:RNA modification"/>
    <property type="evidence" value="ECO:0007669"/>
    <property type="project" value="InterPro"/>
</dbReference>
<dbReference type="STRING" id="4536.A0A0E0IBH4"/>
<dbReference type="PANTHER" id="PTHR47926:SF397">
    <property type="entry name" value="(WILD MALAYSIAN BANANA) HYPOTHETICAL PROTEIN"/>
    <property type="match status" value="1"/>
</dbReference>
<protein>
    <recommendedName>
        <fullName evidence="5">Pentatricopeptide repeat-containing protein</fullName>
    </recommendedName>
</protein>
<dbReference type="GO" id="GO:0003723">
    <property type="term" value="F:RNA binding"/>
    <property type="evidence" value="ECO:0007669"/>
    <property type="project" value="InterPro"/>
</dbReference>
<dbReference type="Pfam" id="PF01535">
    <property type="entry name" value="PPR"/>
    <property type="match status" value="1"/>
</dbReference>
<sequence length="82" mass="9692">MYARRRSVRDAVRLFDEMPERLLNETPTMLTEGLADEGKKLFTRMKEYSLEPNLKHFACMVDRLGRASSRGRRYGFYNANRT</sequence>
<dbReference type="Gramene" id="ONIVA08G14610.1">
    <property type="protein sequence ID" value="ONIVA08G14610.1"/>
    <property type="gene ID" value="ONIVA08G14610"/>
</dbReference>
<reference evidence="3" key="1">
    <citation type="submission" date="2015-04" db="UniProtKB">
        <authorList>
            <consortium name="EnsemblPlants"/>
        </authorList>
    </citation>
    <scope>IDENTIFICATION</scope>
    <source>
        <strain evidence="3">SL10</strain>
    </source>
</reference>
<keyword evidence="1" id="KW-0677">Repeat</keyword>
<dbReference type="Proteomes" id="UP000006591">
    <property type="component" value="Chromosome 8"/>
</dbReference>
<evidence type="ECO:0000256" key="1">
    <source>
        <dbReference type="ARBA" id="ARBA00022737"/>
    </source>
</evidence>
<reference evidence="3" key="2">
    <citation type="submission" date="2018-04" db="EMBL/GenBank/DDBJ databases">
        <title>OnivRS2 (Oryza nivara Reference Sequence Version 2).</title>
        <authorList>
            <person name="Zhang J."/>
            <person name="Kudrna D."/>
            <person name="Lee S."/>
            <person name="Talag J."/>
            <person name="Rajasekar S."/>
            <person name="Welchert J."/>
            <person name="Hsing Y.-I."/>
            <person name="Wing R.A."/>
        </authorList>
    </citation>
    <scope>NUCLEOTIDE SEQUENCE [LARGE SCALE GENOMIC DNA]</scope>
    <source>
        <strain evidence="3">SL10</strain>
    </source>
</reference>
<dbReference type="InterPro" id="IPR046960">
    <property type="entry name" value="PPR_At4g14850-like_plant"/>
</dbReference>
<evidence type="ECO:0000256" key="2">
    <source>
        <dbReference type="ARBA" id="ARBA00022946"/>
    </source>
</evidence>
<accession>A0A0E0IBH4</accession>
<evidence type="ECO:0000313" key="4">
    <source>
        <dbReference type="Proteomes" id="UP000006591"/>
    </source>
</evidence>
<organism evidence="3">
    <name type="scientific">Oryza nivara</name>
    <name type="common">Indian wild rice</name>
    <name type="synonym">Oryza sativa f. spontanea</name>
    <dbReference type="NCBI Taxonomy" id="4536"/>
    <lineage>
        <taxon>Eukaryota</taxon>
        <taxon>Viridiplantae</taxon>
        <taxon>Streptophyta</taxon>
        <taxon>Embryophyta</taxon>
        <taxon>Tracheophyta</taxon>
        <taxon>Spermatophyta</taxon>
        <taxon>Magnoliopsida</taxon>
        <taxon>Liliopsida</taxon>
        <taxon>Poales</taxon>
        <taxon>Poaceae</taxon>
        <taxon>BOP clade</taxon>
        <taxon>Oryzoideae</taxon>
        <taxon>Oryzeae</taxon>
        <taxon>Oryzinae</taxon>
        <taxon>Oryza</taxon>
    </lineage>
</organism>